<evidence type="ECO:0000256" key="6">
    <source>
        <dbReference type="SAM" id="MobiDB-lite"/>
    </source>
</evidence>
<dbReference type="PROSITE" id="PS50850">
    <property type="entry name" value="MFS"/>
    <property type="match status" value="1"/>
</dbReference>
<evidence type="ECO:0000256" key="4">
    <source>
        <dbReference type="ARBA" id="ARBA00022989"/>
    </source>
</evidence>
<dbReference type="InterPro" id="IPR036259">
    <property type="entry name" value="MFS_trans_sf"/>
</dbReference>
<sequence length="499" mass="55066">MPVNSNTPQGSVLVGEVGEKRVITEHLMQQEAKTWTDKEERRLLWKLDSFLMPLLVLGFFVLQLDRSNISNALTDTLTEDLGITSDDVNLGNQLMLTGIIISELPSNVLLQRVGAPVWLTAQIGIWGTIALTQAWCKNIHSFYATRFLLGMFEGGYVPGSQYILSLFYTKDELALRTAIFYFGNYFATATGSLIAAGILKLAGLHGISGWQWLFIIEGILTLAMFLVFIMFLPKSPAHTEPIHGLWDFFSDRDRTMLVARVKADDPSKDSDKVHMSWRHIREAVTDIHLWLHLILNLVSLAPKGGLQLYGPTVIKTLGFSKTKANALNSVSSFLVVVLSFAISYASDATRLRGPWCLVAFSWSIAFAGALYGLPLDTDKWTRYAIFTLLGAGNALAQGLNDAWLSINARTAHKRSIGLAFVVIGSNLGGLAGQQLFRESDAPRYNHAFLAILLLYAASIVVACGVMASYWRANKRLEKGTSGPENGGEEVETQGLRYQL</sequence>
<evidence type="ECO:0000313" key="10">
    <source>
        <dbReference type="Proteomes" id="UP001521116"/>
    </source>
</evidence>
<feature type="transmembrane region" description="Helical" evidence="7">
    <location>
        <begin position="210"/>
        <end position="232"/>
    </location>
</feature>
<feature type="transmembrane region" description="Helical" evidence="7">
    <location>
        <begin position="178"/>
        <end position="198"/>
    </location>
</feature>
<proteinExistence type="predicted"/>
<dbReference type="SUPFAM" id="SSF103473">
    <property type="entry name" value="MFS general substrate transporter"/>
    <property type="match status" value="1"/>
</dbReference>
<dbReference type="InterPro" id="IPR020846">
    <property type="entry name" value="MFS_dom"/>
</dbReference>
<accession>A0ABR3T0W7</accession>
<name>A0ABR3T0W7_9PEZI</name>
<dbReference type="InterPro" id="IPR011701">
    <property type="entry name" value="MFS"/>
</dbReference>
<feature type="transmembrane region" description="Helical" evidence="7">
    <location>
        <begin position="416"/>
        <end position="436"/>
    </location>
</feature>
<dbReference type="PANTHER" id="PTHR43791:SF32">
    <property type="entry name" value="MAJOR FACILITATOR SUPERFAMILY (MFS) PROFILE DOMAIN-CONTAINING PROTEIN"/>
    <property type="match status" value="1"/>
</dbReference>
<dbReference type="Pfam" id="PF07690">
    <property type="entry name" value="MFS_1"/>
    <property type="match status" value="1"/>
</dbReference>
<feature type="domain" description="Major facilitator superfamily (MFS) profile" evidence="8">
    <location>
        <begin position="51"/>
        <end position="475"/>
    </location>
</feature>
<evidence type="ECO:0000313" key="9">
    <source>
        <dbReference type="EMBL" id="KAL1633208.1"/>
    </source>
</evidence>
<keyword evidence="3 7" id="KW-0812">Transmembrane</keyword>
<feature type="transmembrane region" description="Helical" evidence="7">
    <location>
        <begin position="448"/>
        <end position="470"/>
    </location>
</feature>
<dbReference type="PANTHER" id="PTHR43791">
    <property type="entry name" value="PERMEASE-RELATED"/>
    <property type="match status" value="1"/>
</dbReference>
<keyword evidence="5 7" id="KW-0472">Membrane</keyword>
<comment type="subcellular location">
    <subcellularLocation>
        <location evidence="1">Membrane</location>
        <topology evidence="1">Multi-pass membrane protein</topology>
    </subcellularLocation>
</comment>
<organism evidence="9 10">
    <name type="scientific">Neofusicoccum ribis</name>
    <dbReference type="NCBI Taxonomy" id="45134"/>
    <lineage>
        <taxon>Eukaryota</taxon>
        <taxon>Fungi</taxon>
        <taxon>Dikarya</taxon>
        <taxon>Ascomycota</taxon>
        <taxon>Pezizomycotina</taxon>
        <taxon>Dothideomycetes</taxon>
        <taxon>Dothideomycetes incertae sedis</taxon>
        <taxon>Botryosphaeriales</taxon>
        <taxon>Botryosphaeriaceae</taxon>
        <taxon>Neofusicoccum</taxon>
    </lineage>
</organism>
<evidence type="ECO:0000256" key="3">
    <source>
        <dbReference type="ARBA" id="ARBA00022692"/>
    </source>
</evidence>
<comment type="caution">
    <text evidence="9">The sequence shown here is derived from an EMBL/GenBank/DDBJ whole genome shotgun (WGS) entry which is preliminary data.</text>
</comment>
<feature type="transmembrane region" description="Helical" evidence="7">
    <location>
        <begin position="326"/>
        <end position="346"/>
    </location>
</feature>
<evidence type="ECO:0000256" key="1">
    <source>
        <dbReference type="ARBA" id="ARBA00004141"/>
    </source>
</evidence>
<keyword evidence="10" id="KW-1185">Reference proteome</keyword>
<keyword evidence="2" id="KW-0813">Transport</keyword>
<dbReference type="Gene3D" id="1.20.1250.20">
    <property type="entry name" value="MFS general substrate transporter like domains"/>
    <property type="match status" value="2"/>
</dbReference>
<evidence type="ECO:0000259" key="8">
    <source>
        <dbReference type="PROSITE" id="PS50850"/>
    </source>
</evidence>
<reference evidence="9 10" key="1">
    <citation type="submission" date="2024-02" db="EMBL/GenBank/DDBJ databases">
        <title>De novo assembly and annotation of 12 fungi associated with fruit tree decline syndrome in Ontario, Canada.</title>
        <authorList>
            <person name="Sulman M."/>
            <person name="Ellouze W."/>
            <person name="Ilyukhin E."/>
        </authorList>
    </citation>
    <scope>NUCLEOTIDE SEQUENCE [LARGE SCALE GENOMIC DNA]</scope>
    <source>
        <strain evidence="9 10">M1-105</strain>
    </source>
</reference>
<protein>
    <recommendedName>
        <fullName evidence="8">Major facilitator superfamily (MFS) profile domain-containing protein</fullName>
    </recommendedName>
</protein>
<dbReference type="Proteomes" id="UP001521116">
    <property type="component" value="Unassembled WGS sequence"/>
</dbReference>
<feature type="region of interest" description="Disordered" evidence="6">
    <location>
        <begin position="478"/>
        <end position="499"/>
    </location>
</feature>
<feature type="transmembrane region" description="Helical" evidence="7">
    <location>
        <begin position="43"/>
        <end position="62"/>
    </location>
</feature>
<evidence type="ECO:0000256" key="2">
    <source>
        <dbReference type="ARBA" id="ARBA00022448"/>
    </source>
</evidence>
<evidence type="ECO:0000256" key="7">
    <source>
        <dbReference type="SAM" id="Phobius"/>
    </source>
</evidence>
<feature type="transmembrane region" description="Helical" evidence="7">
    <location>
        <begin position="353"/>
        <end position="371"/>
    </location>
</feature>
<evidence type="ECO:0000256" key="5">
    <source>
        <dbReference type="ARBA" id="ARBA00023136"/>
    </source>
</evidence>
<gene>
    <name evidence="9" type="ORF">SLS56_003071</name>
</gene>
<dbReference type="EMBL" id="JAJVDC020000023">
    <property type="protein sequence ID" value="KAL1633208.1"/>
    <property type="molecule type" value="Genomic_DNA"/>
</dbReference>
<keyword evidence="4 7" id="KW-1133">Transmembrane helix</keyword>